<evidence type="ECO:0000313" key="3">
    <source>
        <dbReference type="Proteomes" id="UP000678393"/>
    </source>
</evidence>
<name>A0A8S3YJA7_9EUPU</name>
<comment type="caution">
    <text evidence="2">The sequence shown here is derived from an EMBL/GenBank/DDBJ whole genome shotgun (WGS) entry which is preliminary data.</text>
</comment>
<feature type="compositionally biased region" description="Polar residues" evidence="1">
    <location>
        <begin position="392"/>
        <end position="401"/>
    </location>
</feature>
<feature type="compositionally biased region" description="Acidic residues" evidence="1">
    <location>
        <begin position="97"/>
        <end position="106"/>
    </location>
</feature>
<feature type="non-terminal residue" evidence="2">
    <location>
        <position position="1"/>
    </location>
</feature>
<sequence>ITKNIYQGLNELNFIHSCLFLYQLNFLFIVGDKLILTRPASGVSPEPVAAPRKRKVKPSGSNTKNRPSTNSGQSSQEEAPYRTASVQDAPLIKFDSSESEPTDSENFDPLVTKSSAERPRTPSGSEWPGSTVDQSLGSAADKSMSREGSAQDLFDPLSDLADLSFSDSAQMSKAVSSGKTGQFVRSDPLSSRRDSSDLLMHEWSLSSLSRSHMSMPRATQPLKTSYPNNPFILGRFQTPSALSSPSKAGNLHNLGQTPYLGSYIGHKVSDFHKTSQLRQPFRPSSSILPPPRHLSPASLAPYTRPTSPMTLQSSGTLHAATSTSSLNSPSSSAQHSTTGPSSGSNKMSSMSFSSETHVQNKPDFFSDLLDIDFGSRQVTSPEPQHELISGDLKQSSWETFE</sequence>
<feature type="region of interest" description="Disordered" evidence="1">
    <location>
        <begin position="274"/>
        <end position="356"/>
    </location>
</feature>
<organism evidence="2 3">
    <name type="scientific">Candidula unifasciata</name>
    <dbReference type="NCBI Taxonomy" id="100452"/>
    <lineage>
        <taxon>Eukaryota</taxon>
        <taxon>Metazoa</taxon>
        <taxon>Spiralia</taxon>
        <taxon>Lophotrochozoa</taxon>
        <taxon>Mollusca</taxon>
        <taxon>Gastropoda</taxon>
        <taxon>Heterobranchia</taxon>
        <taxon>Euthyneura</taxon>
        <taxon>Panpulmonata</taxon>
        <taxon>Eupulmonata</taxon>
        <taxon>Stylommatophora</taxon>
        <taxon>Helicina</taxon>
        <taxon>Helicoidea</taxon>
        <taxon>Geomitridae</taxon>
        <taxon>Candidula</taxon>
    </lineage>
</organism>
<proteinExistence type="predicted"/>
<feature type="compositionally biased region" description="Polar residues" evidence="1">
    <location>
        <begin position="304"/>
        <end position="321"/>
    </location>
</feature>
<dbReference type="EMBL" id="CAJHNH020000128">
    <property type="protein sequence ID" value="CAG5115541.1"/>
    <property type="molecule type" value="Genomic_DNA"/>
</dbReference>
<reference evidence="2" key="1">
    <citation type="submission" date="2021-04" db="EMBL/GenBank/DDBJ databases">
        <authorList>
            <consortium name="Molecular Ecology Group"/>
        </authorList>
    </citation>
    <scope>NUCLEOTIDE SEQUENCE</scope>
</reference>
<evidence type="ECO:0000313" key="2">
    <source>
        <dbReference type="EMBL" id="CAG5115541.1"/>
    </source>
</evidence>
<protein>
    <submittedName>
        <fullName evidence="2">Uncharacterized protein</fullName>
    </submittedName>
</protein>
<dbReference type="AlphaFoldDB" id="A0A8S3YJA7"/>
<gene>
    <name evidence="2" type="ORF">CUNI_LOCUS1099</name>
</gene>
<feature type="region of interest" description="Disordered" evidence="1">
    <location>
        <begin position="172"/>
        <end position="195"/>
    </location>
</feature>
<accession>A0A8S3YJA7</accession>
<evidence type="ECO:0000256" key="1">
    <source>
        <dbReference type="SAM" id="MobiDB-lite"/>
    </source>
</evidence>
<feature type="region of interest" description="Disordered" evidence="1">
    <location>
        <begin position="40"/>
        <end position="149"/>
    </location>
</feature>
<feature type="compositionally biased region" description="Low complexity" evidence="1">
    <location>
        <begin position="322"/>
        <end position="354"/>
    </location>
</feature>
<feature type="compositionally biased region" description="Polar residues" evidence="1">
    <location>
        <begin position="59"/>
        <end position="77"/>
    </location>
</feature>
<dbReference type="Proteomes" id="UP000678393">
    <property type="component" value="Unassembled WGS sequence"/>
</dbReference>
<feature type="compositionally biased region" description="Polar residues" evidence="1">
    <location>
        <begin position="274"/>
        <end position="287"/>
    </location>
</feature>
<feature type="region of interest" description="Disordered" evidence="1">
    <location>
        <begin position="375"/>
        <end position="401"/>
    </location>
</feature>
<keyword evidence="3" id="KW-1185">Reference proteome</keyword>